<protein>
    <submittedName>
        <fullName evidence="6">Leucine rich repeat protein</fullName>
    </submittedName>
</protein>
<name>A0A9Q0LAT2_ANAIG</name>
<dbReference type="SUPFAM" id="SSF52058">
    <property type="entry name" value="L domain-like"/>
    <property type="match status" value="3"/>
</dbReference>
<evidence type="ECO:0000256" key="4">
    <source>
        <dbReference type="SAM" id="MobiDB-lite"/>
    </source>
</evidence>
<dbReference type="OMA" id="LWICENP"/>
<keyword evidence="5" id="KW-1133">Transmembrane helix</keyword>
<keyword evidence="3" id="KW-0175">Coiled coil</keyword>
<keyword evidence="2" id="KW-0677">Repeat</keyword>
<dbReference type="SMART" id="SM00365">
    <property type="entry name" value="LRR_SD22"/>
    <property type="match status" value="8"/>
</dbReference>
<dbReference type="SMART" id="SM00369">
    <property type="entry name" value="LRR_TYP"/>
    <property type="match status" value="10"/>
</dbReference>
<organism evidence="6 7">
    <name type="scientific">Anaeramoeba ignava</name>
    <name type="common">Anaerobic marine amoeba</name>
    <dbReference type="NCBI Taxonomy" id="1746090"/>
    <lineage>
        <taxon>Eukaryota</taxon>
        <taxon>Metamonada</taxon>
        <taxon>Anaeramoebidae</taxon>
        <taxon>Anaeramoeba</taxon>
    </lineage>
</organism>
<evidence type="ECO:0000256" key="1">
    <source>
        <dbReference type="ARBA" id="ARBA00022614"/>
    </source>
</evidence>
<evidence type="ECO:0000256" key="2">
    <source>
        <dbReference type="ARBA" id="ARBA00022737"/>
    </source>
</evidence>
<keyword evidence="5" id="KW-0812">Transmembrane</keyword>
<dbReference type="InterPro" id="IPR032675">
    <property type="entry name" value="LRR_dom_sf"/>
</dbReference>
<dbReference type="InterPro" id="IPR050576">
    <property type="entry name" value="Cilia_flagella_integrity"/>
</dbReference>
<feature type="transmembrane region" description="Helical" evidence="5">
    <location>
        <begin position="1576"/>
        <end position="1599"/>
    </location>
</feature>
<keyword evidence="1" id="KW-0433">Leucine-rich repeat</keyword>
<feature type="transmembrane region" description="Helical" evidence="5">
    <location>
        <begin position="1543"/>
        <end position="1564"/>
    </location>
</feature>
<dbReference type="Pfam" id="PF13855">
    <property type="entry name" value="LRR_8"/>
    <property type="match status" value="2"/>
</dbReference>
<feature type="transmembrane region" description="Helical" evidence="5">
    <location>
        <begin position="1669"/>
        <end position="1690"/>
    </location>
</feature>
<accession>A0A9Q0LAT2</accession>
<evidence type="ECO:0000313" key="6">
    <source>
        <dbReference type="EMBL" id="KAJ5068520.1"/>
    </source>
</evidence>
<evidence type="ECO:0000256" key="5">
    <source>
        <dbReference type="SAM" id="Phobius"/>
    </source>
</evidence>
<evidence type="ECO:0000313" key="7">
    <source>
        <dbReference type="Proteomes" id="UP001149090"/>
    </source>
</evidence>
<feature type="transmembrane region" description="Helical" evidence="5">
    <location>
        <begin position="1840"/>
        <end position="1865"/>
    </location>
</feature>
<feature type="coiled-coil region" evidence="3">
    <location>
        <begin position="564"/>
        <end position="591"/>
    </location>
</feature>
<dbReference type="PANTHER" id="PTHR45973:SF35">
    <property type="entry name" value="LEUCINE-RICH REPEAT-CONTAINING PROTEIN 43"/>
    <property type="match status" value="1"/>
</dbReference>
<dbReference type="InterPro" id="IPR003591">
    <property type="entry name" value="Leu-rich_rpt_typical-subtyp"/>
</dbReference>
<sequence>MSAENSSDNDNKQIEISLDNIKSEDEKDELELEDVVGLLDSESEQEEIRLDEIQFLEETTYLFDKEPQKMSNQQVHFSFPTQSLNDELIPTTELPGFNSLPSVQEPSHGLYIPGFDSRAYEKKRTNINFVNFVPNIFWKQIRPLRHPSQIPPDEQLYDPSILKKIKDKKKMNRISLMSFTNLRLTQHNAPTLLRQINRFQNLEVLILRGSNLKSVSALKLPNLRICDLRQNNIINLRFFVMFLQSSPFLEFLDLTQNPIENNKDFWNTILVKSQRLMYLNGTQITVEARIFAIRAVGNRNLKSRIPEIRWDLTLCSLPSVRAMSNWAPESIVHLNFSNLQLQVFYVGTFKSLQVLDLSNNQITTLQKAGLEQCDKLNTLNLRNNLLKDLKNDVLMVLPYCPSLQVLFLDGNEIKDYRAQVIYACRNLKGTNRQPGLAVLDEQNVTSEEYLSSLEMIGRLPKNQIEEYRWMLAQFKIFGNYQVQQLDTFRDRITVASFAGYHLGYASVGKVEGLSSLTSLRLLDLSNNPHLDLKHTLGSLSEVTTLEVISFASDMVSQLIKKPSRKNLLGTKQRLENHHKKITEELSMFNQEYRDKVLKALLYKNPGLSTLDAQAITYEERVLCYEEYAKKKKRIQQSDIEAYKFALAVTLSSIVVPHERAKILHPKNLGQLGTHFDVTQITNLTRLSGIGISEKAIDLSKFPNLEYLNLSNNNIRSILGLGLERLKRLKAVDFSNNQIQDNLDDIGKLLDNMRWLEVLCLRGNPNMRTLTDRKKLLANIPGLKDNSCALKIVDYEISIFELVEVWRQMGVSEDFCEQMRFGALFRLKNKQGMEFEKVKQLDLSESKIETIDLTSFVNLEKLALRYNEISNVKNIKGLEDMKEMKALDLRYNKITRMKTLSHLTRKFTKLIAFGAAGNPFEMDKKSGLEYRVIFIASLTQLQNFKCPLKQLDGEEISVDEIIGAWKSTSFSSIDYESYRFNANIQRRYPSDLTSDQIEELNLTNCNISTMDFSPFKRLKKLSLRGNKITDRDLVSSNILTLKLLEQLDLRENKLRDLSVVAQIIDQMENLSWVYVDGNPAFTNDTPDLRVRFLCLIPSSLKPDSKLEALNGSRISVQERSASISLQKKEKDSNENSLEEYRFQMVVKKLRLDPETTTQIFLARYELKRISGISIFQKLEVLDISSNMIDTLEGQNLHTLPVLRSLDLRQNRFSSLASMLGPLSQIASLRELMIQNSTVKSETSKVESYLSLVCLRLRGLEVLDGKINPHPLDQDNWENLEKLSKLTGGRGGNPNSISDIDLSNGGFEPELFDAVLQCLKELPVKRLKMNKNGWERVSQYRFRIVHEIPLLKVLDDLPVSIAQRANALELAQKGKLKVGKDRTGVIATGVGVGFSGALMTGGGNDQNPTANIAGDGANQVNQQVGNSANNDNFPEMDGLKSGLSDIRNTAVSKAEFLRPTGTPLTKLEIFVNFFQILGLLVTLVDRSFWPKAFLKMSWVTLPFSVDIDFLILAFDINIPLTMHSKRERWEKWYVKKWTRTKIRLLIAWLLMLIIVCVIAIVIDIPSVKNDHKLTQTQISVIAVFCSIITFVVLLFFINAAVYRKHSKSDHYWYTYAKYKNRLALFFFTVLYMPIARAILYNFKCDSDTDKLSSFPDQDCPHSIKDFNALQWISIIFMPIYIVGIPIFFIRVIHISVREVNHSFGISNKMDEINELKKLKDPKLKSTIKRKTKEANKAYAVAVRKYKCAQSYLYSGYSRKFRYYKSIQMIEKFLLLLLALFFILKVRAIGAVVVSVLFTLFALITRPFSDSLESVMDDFSRVVNSLNIVGGLMLVFKVLPDSVAAVILVLINAIGMGGMFLMTVFSPLRSYCLNIKIKDILEKEAQEMDEIKGKVLHSTFDRIDMDDLDQINLDQIDNTQNLIKSGAVTGLNAADDAVDLDNIDIDDLDNIDVPDDAINLDDLDDLDDLDILDNAQIPNNAPDLQINLGDLDQFDIRNLDDAVPLDDLDDIFGDALLRSRNLLDNARDHIN</sequence>
<dbReference type="Pfam" id="PF00560">
    <property type="entry name" value="LRR_1"/>
    <property type="match status" value="1"/>
</dbReference>
<dbReference type="EMBL" id="JAPDFW010000114">
    <property type="protein sequence ID" value="KAJ5068520.1"/>
    <property type="molecule type" value="Genomic_DNA"/>
</dbReference>
<dbReference type="PROSITE" id="PS51450">
    <property type="entry name" value="LRR"/>
    <property type="match status" value="6"/>
</dbReference>
<feature type="region of interest" description="Disordered" evidence="4">
    <location>
        <begin position="1"/>
        <end position="29"/>
    </location>
</feature>
<feature type="transmembrane region" description="Helical" evidence="5">
    <location>
        <begin position="1620"/>
        <end position="1640"/>
    </location>
</feature>
<keyword evidence="7" id="KW-1185">Reference proteome</keyword>
<dbReference type="InterPro" id="IPR001611">
    <property type="entry name" value="Leu-rich_rpt"/>
</dbReference>
<dbReference type="Gene3D" id="3.80.10.10">
    <property type="entry name" value="Ribonuclease Inhibitor"/>
    <property type="match status" value="7"/>
</dbReference>
<reference evidence="6" key="1">
    <citation type="submission" date="2022-10" db="EMBL/GenBank/DDBJ databases">
        <title>Novel sulphate-reducing endosymbionts in the free-living metamonad Anaeramoeba.</title>
        <authorList>
            <person name="Jerlstrom-Hultqvist J."/>
            <person name="Cepicka I."/>
            <person name="Gallot-Lavallee L."/>
            <person name="Salas-Leiva D."/>
            <person name="Curtis B.A."/>
            <person name="Zahonova K."/>
            <person name="Pipaliya S."/>
            <person name="Dacks J."/>
            <person name="Roger A.J."/>
        </authorList>
    </citation>
    <scope>NUCLEOTIDE SEQUENCE</scope>
    <source>
        <strain evidence="6">BMAN</strain>
    </source>
</reference>
<keyword evidence="5" id="KW-0472">Membrane</keyword>
<evidence type="ECO:0000256" key="3">
    <source>
        <dbReference type="SAM" id="Coils"/>
    </source>
</evidence>
<dbReference type="OrthoDB" id="266138at2759"/>
<dbReference type="PANTHER" id="PTHR45973">
    <property type="entry name" value="PROTEIN PHOSPHATASE 1 REGULATORY SUBUNIT SDS22-RELATED"/>
    <property type="match status" value="1"/>
</dbReference>
<gene>
    <name evidence="6" type="ORF">M0811_02453</name>
</gene>
<feature type="transmembrane region" description="Helical" evidence="5">
    <location>
        <begin position="1770"/>
        <end position="1801"/>
    </location>
</feature>
<dbReference type="Proteomes" id="UP001149090">
    <property type="component" value="Unassembled WGS sequence"/>
</dbReference>
<comment type="caution">
    <text evidence="6">The sequence shown here is derived from an EMBL/GenBank/DDBJ whole genome shotgun (WGS) entry which is preliminary data.</text>
</comment>
<proteinExistence type="predicted"/>